<feature type="transmembrane region" description="Helical" evidence="1">
    <location>
        <begin position="53"/>
        <end position="74"/>
    </location>
</feature>
<dbReference type="InterPro" id="IPR025698">
    <property type="entry name" value="2TM_dom"/>
</dbReference>
<dbReference type="Pfam" id="PF13239">
    <property type="entry name" value="2TM"/>
    <property type="match status" value="1"/>
</dbReference>
<accession>A0A0D5YNC7</accession>
<evidence type="ECO:0000313" key="3">
    <source>
        <dbReference type="EMBL" id="AKA33825.1"/>
    </source>
</evidence>
<dbReference type="PATRIC" id="fig|516051.4.peg.137"/>
<keyword evidence="3" id="KW-0808">Transferase</keyword>
<reference evidence="3 4" key="1">
    <citation type="submission" date="2015-03" db="EMBL/GenBank/DDBJ databases">
        <title>Complete genome sequence of Muricauda lutaonensis CC-HSB-11T, isolated from a coastal hot spring.</title>
        <authorList>
            <person name="Kim K.M."/>
        </authorList>
    </citation>
    <scope>NUCLEOTIDE SEQUENCE [LARGE SCALE GENOMIC DNA]</scope>
    <source>
        <strain evidence="3 4">CC-HSB-11</strain>
    </source>
</reference>
<evidence type="ECO:0000256" key="1">
    <source>
        <dbReference type="SAM" id="Phobius"/>
    </source>
</evidence>
<sequence>METINEYKYKKAKEQVECIKGFYTHLMVYVIVISVLAYFNYATTSFPWVLFPALGWGLGLTAHGLRAFGYMPFLGKDWEERKIKEFMERDE</sequence>
<dbReference type="Proteomes" id="UP000032726">
    <property type="component" value="Chromosome"/>
</dbReference>
<dbReference type="GO" id="GO:0016301">
    <property type="term" value="F:kinase activity"/>
    <property type="evidence" value="ECO:0007669"/>
    <property type="project" value="UniProtKB-KW"/>
</dbReference>
<gene>
    <name evidence="3" type="ORF">VC82_133</name>
</gene>
<evidence type="ECO:0000259" key="2">
    <source>
        <dbReference type="Pfam" id="PF13239"/>
    </source>
</evidence>
<dbReference type="OrthoDB" id="8965954at2"/>
<feature type="domain" description="2TM" evidence="2">
    <location>
        <begin position="10"/>
        <end position="88"/>
    </location>
</feature>
<evidence type="ECO:0000313" key="4">
    <source>
        <dbReference type="Proteomes" id="UP000032726"/>
    </source>
</evidence>
<dbReference type="KEGG" id="mlt:VC82_133"/>
<protein>
    <submittedName>
        <fullName evidence="3">Histidine kinase</fullName>
    </submittedName>
</protein>
<name>A0A0D5YNC7_9FLAO</name>
<keyword evidence="3" id="KW-0418">Kinase</keyword>
<keyword evidence="4" id="KW-1185">Reference proteome</keyword>
<dbReference type="RefSeq" id="WP_045800682.1">
    <property type="nucleotide sequence ID" value="NZ_CP011071.1"/>
</dbReference>
<dbReference type="STRING" id="516051.VC82_133"/>
<dbReference type="AlphaFoldDB" id="A0A0D5YNC7"/>
<keyword evidence="1" id="KW-0812">Transmembrane</keyword>
<dbReference type="EMBL" id="CP011071">
    <property type="protein sequence ID" value="AKA33825.1"/>
    <property type="molecule type" value="Genomic_DNA"/>
</dbReference>
<keyword evidence="1" id="KW-1133">Transmembrane helix</keyword>
<proteinExistence type="predicted"/>
<dbReference type="HOGENOM" id="CLU_173284_0_1_10"/>
<feature type="transmembrane region" description="Helical" evidence="1">
    <location>
        <begin position="21"/>
        <end position="41"/>
    </location>
</feature>
<organism evidence="3 4">
    <name type="scientific">Flagellimonas lutaonensis</name>
    <dbReference type="NCBI Taxonomy" id="516051"/>
    <lineage>
        <taxon>Bacteria</taxon>
        <taxon>Pseudomonadati</taxon>
        <taxon>Bacteroidota</taxon>
        <taxon>Flavobacteriia</taxon>
        <taxon>Flavobacteriales</taxon>
        <taxon>Flavobacteriaceae</taxon>
        <taxon>Flagellimonas</taxon>
    </lineage>
</organism>
<keyword evidence="1" id="KW-0472">Membrane</keyword>